<dbReference type="GO" id="GO:0042910">
    <property type="term" value="F:xenobiotic transmembrane transporter activity"/>
    <property type="evidence" value="ECO:0007669"/>
    <property type="project" value="TreeGrafter"/>
</dbReference>
<dbReference type="SUPFAM" id="SSF82714">
    <property type="entry name" value="Multidrug efflux transporter AcrB TolC docking domain, DN and DC subdomains"/>
    <property type="match status" value="2"/>
</dbReference>
<feature type="transmembrane region" description="Helical" evidence="1">
    <location>
        <begin position="431"/>
        <end position="451"/>
    </location>
</feature>
<dbReference type="Gene3D" id="3.30.70.1320">
    <property type="entry name" value="Multidrug efflux transporter AcrB pore domain like"/>
    <property type="match status" value="1"/>
</dbReference>
<feature type="transmembrane region" description="Helical" evidence="1">
    <location>
        <begin position="981"/>
        <end position="1004"/>
    </location>
</feature>
<feature type="transmembrane region" description="Helical" evidence="1">
    <location>
        <begin position="524"/>
        <end position="542"/>
    </location>
</feature>
<accession>A0AA37W2Q4</accession>
<dbReference type="SUPFAM" id="SSF82693">
    <property type="entry name" value="Multidrug efflux transporter AcrB pore domain, PN1, PN2, PC1 and PC2 subdomains"/>
    <property type="match status" value="2"/>
</dbReference>
<dbReference type="Gene3D" id="3.30.70.1440">
    <property type="entry name" value="Multidrug efflux transporter AcrB pore domain"/>
    <property type="match status" value="1"/>
</dbReference>
<feature type="transmembrane region" description="Helical" evidence="1">
    <location>
        <begin position="858"/>
        <end position="877"/>
    </location>
</feature>
<keyword evidence="1" id="KW-0472">Membrane</keyword>
<proteinExistence type="predicted"/>
<feature type="transmembrane region" description="Helical" evidence="1">
    <location>
        <begin position="910"/>
        <end position="934"/>
    </location>
</feature>
<sequence>MIRALVTNGRIASLFIAIILVAGIGALDSLPRMEDPELTNRFATVVTPLPGATAERVEALVTEVLESELRRLEQLKLISSSSRPGISVIQLELKDEIMDPKPVWSRARDLLDDARPKLPTEAAQPNLDDEIAYAFTQIIGLSWQGDSERRLDMLNRYAKEIQSRLRQLPGTAFVKLVGEPKEEFLVSLDGSKLNQLQLSPAQIAQRLRQADAKVSAGELVNDNYRAQIEVSGELKSLERIAEVPLVMDPSGQLVRLGQVAEISRQAQWPPAETSLIDGEAGILIGVRMLPQYRVDRWSAQVKAQLAPLQAELPQNVKLEWLFEQEGYTQTRLSELMENLIQGFVLILLVLLLTLGWRNALIVAAALPLTALFTLAVMKYYGLPIHQMSVTGLVVALGIMVDNAIVIVDAIAARRRAGMDAIKAVKETVRHFWLPLAGSTITTILAFMPIVIMPGPAGEFVGGIALAVIFALIGSYAISHTLIAGLAGRFYRPEQGDSAWQHGLALKPLAAAYNKALSWAIAKPLAAVLLLSSVPVLGFFAAGKLPEQFFPTSDRDMFHIEVRLDPSSSIMATRRFVDQLHAELIAHPDIDRIDWTLGNNTPSFYYNLMQRQSGTPFYAQAMVKTPHFSKANRVIPELQKRLDEAYPEAQILVRKLEQGPPFNAPVELRIYGPDLDQLQDLGEQLRLVLSRVPQVTHTRATLSAATPKVKVNVDEEAALAAGLTASDVAQQLQMSTTGVVGANLLEQTESLDIRLKLNDANRAKTNRLESIELVSSQGKGIVLAAIADTQIIASRSVIPRRDGERVNVIEGYIQAGILPSVVLTQVQDRLAEQGFQVPSGYRVEIGGESQKRDEAVGKLLSHIGVIAVLLLTTVVLSFNSFRMTAIIMLSAFQSTGLGLLCVYAFGYAFGFNVIIALLGLMGLAINAAIVILAELKSMPSRSNQDVIEAVNSCGRHIGSTTITTVGGFTPLILAGGGFWPPFAVAIAGGTLLTSMLSLLWVPALYRLWFKDKTEAS</sequence>
<reference evidence="2" key="1">
    <citation type="journal article" date="2014" name="Int. J. Syst. Evol. Microbiol.">
        <title>Complete genome sequence of Corynebacterium casei LMG S-19264T (=DSM 44701T), isolated from a smear-ripened cheese.</title>
        <authorList>
            <consortium name="US DOE Joint Genome Institute (JGI-PGF)"/>
            <person name="Walter F."/>
            <person name="Albersmeier A."/>
            <person name="Kalinowski J."/>
            <person name="Ruckert C."/>
        </authorList>
    </citation>
    <scope>NUCLEOTIDE SEQUENCE</scope>
    <source>
        <strain evidence="2">NBRC 101628</strain>
    </source>
</reference>
<dbReference type="Pfam" id="PF00873">
    <property type="entry name" value="ACR_tran"/>
    <property type="match status" value="1"/>
</dbReference>
<feature type="transmembrane region" description="Helical" evidence="1">
    <location>
        <begin position="361"/>
        <end position="380"/>
    </location>
</feature>
<feature type="transmembrane region" description="Helical" evidence="1">
    <location>
        <begin position="884"/>
        <end position="904"/>
    </location>
</feature>
<comment type="caution">
    <text evidence="2">The sequence shown here is derived from an EMBL/GenBank/DDBJ whole genome shotgun (WGS) entry which is preliminary data.</text>
</comment>
<evidence type="ECO:0000313" key="3">
    <source>
        <dbReference type="Proteomes" id="UP001161422"/>
    </source>
</evidence>
<dbReference type="InterPro" id="IPR001036">
    <property type="entry name" value="Acrflvin-R"/>
</dbReference>
<dbReference type="GO" id="GO:0005886">
    <property type="term" value="C:plasma membrane"/>
    <property type="evidence" value="ECO:0007669"/>
    <property type="project" value="TreeGrafter"/>
</dbReference>
<feature type="transmembrane region" description="Helical" evidence="1">
    <location>
        <begin position="463"/>
        <end position="486"/>
    </location>
</feature>
<dbReference type="PANTHER" id="PTHR32063:SF18">
    <property type="entry name" value="CATION EFFLUX SYSTEM PROTEIN"/>
    <property type="match status" value="1"/>
</dbReference>
<dbReference type="EMBL" id="BSNC01000019">
    <property type="protein sequence ID" value="GLP98112.1"/>
    <property type="molecule type" value="Genomic_DNA"/>
</dbReference>
<name>A0AA37W2Q4_9GAMM</name>
<evidence type="ECO:0000313" key="2">
    <source>
        <dbReference type="EMBL" id="GLP98112.1"/>
    </source>
</evidence>
<keyword evidence="3" id="KW-1185">Reference proteome</keyword>
<evidence type="ECO:0000256" key="1">
    <source>
        <dbReference type="SAM" id="Phobius"/>
    </source>
</evidence>
<dbReference type="SUPFAM" id="SSF82866">
    <property type="entry name" value="Multidrug efflux transporter AcrB transmembrane domain"/>
    <property type="match status" value="2"/>
</dbReference>
<dbReference type="Gene3D" id="3.30.2090.10">
    <property type="entry name" value="Multidrug efflux transporter AcrB TolC docking domain, DN and DC subdomains"/>
    <property type="match status" value="2"/>
</dbReference>
<keyword evidence="1" id="KW-1133">Transmembrane helix</keyword>
<dbReference type="InterPro" id="IPR027463">
    <property type="entry name" value="AcrB_DN_DC_subdom"/>
</dbReference>
<organism evidence="2 3">
    <name type="scientific">Paraferrimonas sedimenticola</name>
    <dbReference type="NCBI Taxonomy" id="375674"/>
    <lineage>
        <taxon>Bacteria</taxon>
        <taxon>Pseudomonadati</taxon>
        <taxon>Pseudomonadota</taxon>
        <taxon>Gammaproteobacteria</taxon>
        <taxon>Alteromonadales</taxon>
        <taxon>Ferrimonadaceae</taxon>
        <taxon>Paraferrimonas</taxon>
    </lineage>
</organism>
<reference evidence="2" key="2">
    <citation type="submission" date="2023-01" db="EMBL/GenBank/DDBJ databases">
        <title>Draft genome sequence of Paraferrimonas sedimenticola strain NBRC 101628.</title>
        <authorList>
            <person name="Sun Q."/>
            <person name="Mori K."/>
        </authorList>
    </citation>
    <scope>NUCLEOTIDE SEQUENCE</scope>
    <source>
        <strain evidence="2">NBRC 101628</strain>
    </source>
</reference>
<feature type="transmembrane region" description="Helical" evidence="1">
    <location>
        <begin position="339"/>
        <end position="356"/>
    </location>
</feature>
<feature type="transmembrane region" description="Helical" evidence="1">
    <location>
        <begin position="392"/>
        <end position="411"/>
    </location>
</feature>
<dbReference type="Gene3D" id="1.20.1640.10">
    <property type="entry name" value="Multidrug efflux transporter AcrB transmembrane domain"/>
    <property type="match status" value="2"/>
</dbReference>
<dbReference type="Gene3D" id="3.30.70.1430">
    <property type="entry name" value="Multidrug efflux transporter AcrB pore domain"/>
    <property type="match status" value="2"/>
</dbReference>
<keyword evidence="1" id="KW-0812">Transmembrane</keyword>
<feature type="transmembrane region" description="Helical" evidence="1">
    <location>
        <begin position="955"/>
        <end position="975"/>
    </location>
</feature>
<dbReference type="PANTHER" id="PTHR32063">
    <property type="match status" value="1"/>
</dbReference>
<dbReference type="AlphaFoldDB" id="A0AA37W2Q4"/>
<dbReference type="RefSeq" id="WP_095504441.1">
    <property type="nucleotide sequence ID" value="NZ_BSNC01000019.1"/>
</dbReference>
<dbReference type="Proteomes" id="UP001161422">
    <property type="component" value="Unassembled WGS sequence"/>
</dbReference>
<dbReference type="PRINTS" id="PR00702">
    <property type="entry name" value="ACRIFLAVINRP"/>
</dbReference>
<gene>
    <name evidence="2" type="ORF">GCM10007895_34190</name>
</gene>
<protein>
    <submittedName>
        <fullName evidence="2">Acriflavin resistance protein</fullName>
    </submittedName>
</protein>